<dbReference type="AlphaFoldDB" id="A0A9P6DY14"/>
<dbReference type="Proteomes" id="UP000886523">
    <property type="component" value="Unassembled WGS sequence"/>
</dbReference>
<feature type="transmembrane region" description="Helical" evidence="1">
    <location>
        <begin position="45"/>
        <end position="67"/>
    </location>
</feature>
<organism evidence="2 3">
    <name type="scientific">Hydnum rufescens UP504</name>
    <dbReference type="NCBI Taxonomy" id="1448309"/>
    <lineage>
        <taxon>Eukaryota</taxon>
        <taxon>Fungi</taxon>
        <taxon>Dikarya</taxon>
        <taxon>Basidiomycota</taxon>
        <taxon>Agaricomycotina</taxon>
        <taxon>Agaricomycetes</taxon>
        <taxon>Cantharellales</taxon>
        <taxon>Hydnaceae</taxon>
        <taxon>Hydnum</taxon>
    </lineage>
</organism>
<keyword evidence="1" id="KW-0812">Transmembrane</keyword>
<keyword evidence="1" id="KW-1133">Transmembrane helix</keyword>
<sequence length="118" mass="13173">MDFDDIFEGAEATVSTPGSVVSSNSPSSSFIRAIANSQEEASRSYFTTSLIGLLFILAIYWIVSFSLSYKQKLNRLSIELAQRRRHGIQTMIRDHSLRPIRCRESPPPSCPTKTKACS</sequence>
<protein>
    <submittedName>
        <fullName evidence="2">Uncharacterized protein</fullName>
    </submittedName>
</protein>
<dbReference type="EMBL" id="MU128952">
    <property type="protein sequence ID" value="KAF9515198.1"/>
    <property type="molecule type" value="Genomic_DNA"/>
</dbReference>
<evidence type="ECO:0000256" key="1">
    <source>
        <dbReference type="SAM" id="Phobius"/>
    </source>
</evidence>
<evidence type="ECO:0000313" key="2">
    <source>
        <dbReference type="EMBL" id="KAF9515198.1"/>
    </source>
</evidence>
<name>A0A9P6DY14_9AGAM</name>
<keyword evidence="3" id="KW-1185">Reference proteome</keyword>
<gene>
    <name evidence="2" type="ORF">BS47DRAFT_798144</name>
</gene>
<evidence type="ECO:0000313" key="3">
    <source>
        <dbReference type="Proteomes" id="UP000886523"/>
    </source>
</evidence>
<proteinExistence type="predicted"/>
<reference evidence="2" key="1">
    <citation type="journal article" date="2020" name="Nat. Commun.">
        <title>Large-scale genome sequencing of mycorrhizal fungi provides insights into the early evolution of symbiotic traits.</title>
        <authorList>
            <person name="Miyauchi S."/>
            <person name="Kiss E."/>
            <person name="Kuo A."/>
            <person name="Drula E."/>
            <person name="Kohler A."/>
            <person name="Sanchez-Garcia M."/>
            <person name="Morin E."/>
            <person name="Andreopoulos B."/>
            <person name="Barry K.W."/>
            <person name="Bonito G."/>
            <person name="Buee M."/>
            <person name="Carver A."/>
            <person name="Chen C."/>
            <person name="Cichocki N."/>
            <person name="Clum A."/>
            <person name="Culley D."/>
            <person name="Crous P.W."/>
            <person name="Fauchery L."/>
            <person name="Girlanda M."/>
            <person name="Hayes R.D."/>
            <person name="Keri Z."/>
            <person name="LaButti K."/>
            <person name="Lipzen A."/>
            <person name="Lombard V."/>
            <person name="Magnuson J."/>
            <person name="Maillard F."/>
            <person name="Murat C."/>
            <person name="Nolan M."/>
            <person name="Ohm R.A."/>
            <person name="Pangilinan J."/>
            <person name="Pereira M.F."/>
            <person name="Perotto S."/>
            <person name="Peter M."/>
            <person name="Pfister S."/>
            <person name="Riley R."/>
            <person name="Sitrit Y."/>
            <person name="Stielow J.B."/>
            <person name="Szollosi G."/>
            <person name="Zifcakova L."/>
            <person name="Stursova M."/>
            <person name="Spatafora J.W."/>
            <person name="Tedersoo L."/>
            <person name="Vaario L.M."/>
            <person name="Yamada A."/>
            <person name="Yan M."/>
            <person name="Wang P."/>
            <person name="Xu J."/>
            <person name="Bruns T."/>
            <person name="Baldrian P."/>
            <person name="Vilgalys R."/>
            <person name="Dunand C."/>
            <person name="Henrissat B."/>
            <person name="Grigoriev I.V."/>
            <person name="Hibbett D."/>
            <person name="Nagy L.G."/>
            <person name="Martin F.M."/>
        </authorList>
    </citation>
    <scope>NUCLEOTIDE SEQUENCE</scope>
    <source>
        <strain evidence="2">UP504</strain>
    </source>
</reference>
<keyword evidence="1" id="KW-0472">Membrane</keyword>
<comment type="caution">
    <text evidence="2">The sequence shown here is derived from an EMBL/GenBank/DDBJ whole genome shotgun (WGS) entry which is preliminary data.</text>
</comment>
<accession>A0A9P6DY14</accession>